<dbReference type="Gene3D" id="1.10.357.10">
    <property type="entry name" value="Tetracycline Repressor, domain 2"/>
    <property type="match status" value="1"/>
</dbReference>
<evidence type="ECO:0000313" key="6">
    <source>
        <dbReference type="EMBL" id="MBB4134024.1"/>
    </source>
</evidence>
<dbReference type="PROSITE" id="PS50977">
    <property type="entry name" value="HTH_TETR_2"/>
    <property type="match status" value="1"/>
</dbReference>
<evidence type="ECO:0000313" key="7">
    <source>
        <dbReference type="Proteomes" id="UP000551501"/>
    </source>
</evidence>
<feature type="domain" description="HTH tetR-type" evidence="5">
    <location>
        <begin position="15"/>
        <end position="75"/>
    </location>
</feature>
<evidence type="ECO:0000256" key="4">
    <source>
        <dbReference type="PROSITE-ProRule" id="PRU00335"/>
    </source>
</evidence>
<sequence length="214" mass="23915">MTRRIRGLSAREREEQRRTQLLDAALDLFPERGFGNTSVELLCQAAYVSTKSFYQLFNSREDCFLALYERTTGAYQESILASSSAGAAGHGESDGPAQEEDLIRTYVDLVVADRRKALVAFSLSRTVSDPVERARRRKRAWTTDFVEAVWASHGYRIPPRRVTAALVAGMFEVVIDYLNDIHSDGTAESPQSLADDVLLFYTTFRAGLAAHGQR</sequence>
<evidence type="ECO:0000256" key="2">
    <source>
        <dbReference type="ARBA" id="ARBA00023125"/>
    </source>
</evidence>
<keyword evidence="1" id="KW-0805">Transcription regulation</keyword>
<dbReference type="PANTHER" id="PTHR30055">
    <property type="entry name" value="HTH-TYPE TRANSCRIPTIONAL REGULATOR RUTR"/>
    <property type="match status" value="1"/>
</dbReference>
<dbReference type="GO" id="GO:0000976">
    <property type="term" value="F:transcription cis-regulatory region binding"/>
    <property type="evidence" value="ECO:0007669"/>
    <property type="project" value="TreeGrafter"/>
</dbReference>
<protein>
    <submittedName>
        <fullName evidence="6">AcrR family transcriptional regulator</fullName>
    </submittedName>
</protein>
<dbReference type="Proteomes" id="UP000551501">
    <property type="component" value="Unassembled WGS sequence"/>
</dbReference>
<comment type="caution">
    <text evidence="6">The sequence shown here is derived from an EMBL/GenBank/DDBJ whole genome shotgun (WGS) entry which is preliminary data.</text>
</comment>
<organism evidence="6 7">
    <name type="scientific">Gordonia humi</name>
    <dbReference type="NCBI Taxonomy" id="686429"/>
    <lineage>
        <taxon>Bacteria</taxon>
        <taxon>Bacillati</taxon>
        <taxon>Actinomycetota</taxon>
        <taxon>Actinomycetes</taxon>
        <taxon>Mycobacteriales</taxon>
        <taxon>Gordoniaceae</taxon>
        <taxon>Gordonia</taxon>
    </lineage>
</organism>
<name>A0A840EUK6_9ACTN</name>
<dbReference type="SUPFAM" id="SSF46689">
    <property type="entry name" value="Homeodomain-like"/>
    <property type="match status" value="1"/>
</dbReference>
<reference evidence="6 7" key="1">
    <citation type="submission" date="2020-08" db="EMBL/GenBank/DDBJ databases">
        <title>Sequencing the genomes of 1000 actinobacteria strains.</title>
        <authorList>
            <person name="Klenk H.-P."/>
        </authorList>
    </citation>
    <scope>NUCLEOTIDE SEQUENCE [LARGE SCALE GENOMIC DNA]</scope>
    <source>
        <strain evidence="6 7">DSM 45298</strain>
    </source>
</reference>
<keyword evidence="7" id="KW-1185">Reference proteome</keyword>
<accession>A0A840EUK6</accession>
<dbReference type="InterPro" id="IPR050109">
    <property type="entry name" value="HTH-type_TetR-like_transc_reg"/>
</dbReference>
<evidence type="ECO:0000256" key="3">
    <source>
        <dbReference type="ARBA" id="ARBA00023163"/>
    </source>
</evidence>
<dbReference type="EMBL" id="JACIFP010000001">
    <property type="protein sequence ID" value="MBB4134024.1"/>
    <property type="molecule type" value="Genomic_DNA"/>
</dbReference>
<keyword evidence="3" id="KW-0804">Transcription</keyword>
<gene>
    <name evidence="6" type="ORF">BKA16_000576</name>
</gene>
<evidence type="ECO:0000256" key="1">
    <source>
        <dbReference type="ARBA" id="ARBA00023015"/>
    </source>
</evidence>
<evidence type="ECO:0000259" key="5">
    <source>
        <dbReference type="PROSITE" id="PS50977"/>
    </source>
</evidence>
<dbReference type="RefSeq" id="WP_183369244.1">
    <property type="nucleotide sequence ID" value="NZ_BAABHL010000066.1"/>
</dbReference>
<proteinExistence type="predicted"/>
<dbReference type="PRINTS" id="PR00455">
    <property type="entry name" value="HTHTETR"/>
</dbReference>
<dbReference type="AlphaFoldDB" id="A0A840EUK6"/>
<dbReference type="Pfam" id="PF00440">
    <property type="entry name" value="TetR_N"/>
    <property type="match status" value="1"/>
</dbReference>
<dbReference type="InterPro" id="IPR001647">
    <property type="entry name" value="HTH_TetR"/>
</dbReference>
<feature type="DNA-binding region" description="H-T-H motif" evidence="4">
    <location>
        <begin position="38"/>
        <end position="57"/>
    </location>
</feature>
<keyword evidence="2 4" id="KW-0238">DNA-binding</keyword>
<dbReference type="InterPro" id="IPR009057">
    <property type="entry name" value="Homeodomain-like_sf"/>
</dbReference>
<dbReference type="GO" id="GO:0003700">
    <property type="term" value="F:DNA-binding transcription factor activity"/>
    <property type="evidence" value="ECO:0007669"/>
    <property type="project" value="TreeGrafter"/>
</dbReference>
<dbReference type="PANTHER" id="PTHR30055:SF234">
    <property type="entry name" value="HTH-TYPE TRANSCRIPTIONAL REGULATOR BETI"/>
    <property type="match status" value="1"/>
</dbReference>